<keyword evidence="2" id="KW-1133">Transmembrane helix</keyword>
<evidence type="ECO:0000313" key="3">
    <source>
        <dbReference type="EMBL" id="PSJ18260.1"/>
    </source>
</evidence>
<feature type="transmembrane region" description="Helical" evidence="2">
    <location>
        <begin position="239"/>
        <end position="262"/>
    </location>
</feature>
<keyword evidence="2" id="KW-0472">Membrane</keyword>
<dbReference type="AlphaFoldDB" id="A0A2P7NXR5"/>
<feature type="coiled-coil region" evidence="1">
    <location>
        <begin position="48"/>
        <end position="98"/>
    </location>
</feature>
<evidence type="ECO:0008006" key="5">
    <source>
        <dbReference type="Google" id="ProtNLM"/>
    </source>
</evidence>
<organism evidence="3 4">
    <name type="scientific">Nitrosomonas supralitoralis</name>
    <dbReference type="NCBI Taxonomy" id="2116706"/>
    <lineage>
        <taxon>Bacteria</taxon>
        <taxon>Pseudomonadati</taxon>
        <taxon>Pseudomonadota</taxon>
        <taxon>Betaproteobacteria</taxon>
        <taxon>Nitrosomonadales</taxon>
        <taxon>Nitrosomonadaceae</taxon>
        <taxon>Nitrosomonas</taxon>
    </lineage>
</organism>
<comment type="caution">
    <text evidence="3">The sequence shown here is derived from an EMBL/GenBank/DDBJ whole genome shotgun (WGS) entry which is preliminary data.</text>
</comment>
<name>A0A2P7NXR5_9PROT</name>
<keyword evidence="1" id="KW-0175">Coiled coil</keyword>
<dbReference type="EMBL" id="PXXU01000007">
    <property type="protein sequence ID" value="PSJ18260.1"/>
    <property type="molecule type" value="Genomic_DNA"/>
</dbReference>
<accession>A0A2P7NXR5</accession>
<dbReference type="OrthoDB" id="227003at2"/>
<feature type="transmembrane region" description="Helical" evidence="2">
    <location>
        <begin position="307"/>
        <end position="327"/>
    </location>
</feature>
<keyword evidence="4" id="KW-1185">Reference proteome</keyword>
<evidence type="ECO:0000313" key="4">
    <source>
        <dbReference type="Proteomes" id="UP000241912"/>
    </source>
</evidence>
<reference evidence="3 4" key="1">
    <citation type="submission" date="2018-03" db="EMBL/GenBank/DDBJ databases">
        <title>Draft genome of Nitrosomonas supralitoralis APG5.</title>
        <authorList>
            <person name="Urakawa H."/>
            <person name="Lopez J.V."/>
        </authorList>
    </citation>
    <scope>NUCLEOTIDE SEQUENCE [LARGE SCALE GENOMIC DNA]</scope>
    <source>
        <strain evidence="3 4">APG5</strain>
    </source>
</reference>
<dbReference type="Proteomes" id="UP000241912">
    <property type="component" value="Unassembled WGS sequence"/>
</dbReference>
<proteinExistence type="predicted"/>
<sequence>MLLLSIGLPGSALYAHAIPQVKPQINDSAASNSVKDADTASKGPADQLSVIVQSLQEKRKQRKELQQQLAKATQEDEKKDLQQRIDELKTVIKQLNHSFEQIIIGGLDLDPFSDGPAKPFDWKEELILATKPIIDALKDFTEKPRKIENLRSKISLLQEQHDLIALALNAMTRFQPDTMARPIKEEFESVTKKWLQRQADNAQDLEIAHYQLASLEESNKDWGQSLKTGMVDFAQGRGLTLTIAIIAALSIWLLMRSLLWLYQKKLVPPGRRNSIQVRLAGYAYRILTGLLVMLAILMTFYLANDFLLLTLAFVLLIAIALSLRHILPRYINETRLLLDIGPVRIGERLIYNGLPMQVRSINVHSLLRNPDLKGIVRLPLSALDDMVSRPDIDEPWFPCRPGEYVMLPDGRFGEVLEQTLELVLLQMKGSLVQFPAADFFRLDLLNLSRQGFVVVVIFGIDYKHQAQCLDEVPTRLNDALEHALAQAEFSDKIVSLLVEFKEANTNSLDYLIVVNCKGEAANSYFTINRLIQKTCVEVCNREGWVIPFTQLTVHQGEGFKALSERNTQIHQQLNP</sequence>
<gene>
    <name evidence="3" type="ORF">C7H79_03475</name>
</gene>
<protein>
    <recommendedName>
        <fullName evidence="5">Mechanosensitive ion channel</fullName>
    </recommendedName>
</protein>
<evidence type="ECO:0000256" key="2">
    <source>
        <dbReference type="SAM" id="Phobius"/>
    </source>
</evidence>
<evidence type="ECO:0000256" key="1">
    <source>
        <dbReference type="SAM" id="Coils"/>
    </source>
</evidence>
<keyword evidence="2" id="KW-0812">Transmembrane</keyword>
<feature type="transmembrane region" description="Helical" evidence="2">
    <location>
        <begin position="282"/>
        <end position="301"/>
    </location>
</feature>